<sequence>MSSLNYSTHVNLLSVTAPFILPQPHTCKICQPFTLSFSLFAYLFLSLFLVGAKQQQQPLFFPFLLFHRDYHRWSKILNRLQVRQLLPKAG</sequence>
<evidence type="ECO:0000313" key="2">
    <source>
        <dbReference type="EMBL" id="PRQ44308.1"/>
    </source>
</evidence>
<reference evidence="2 3" key="1">
    <citation type="journal article" date="2018" name="Nat. Genet.">
        <title>The Rosa genome provides new insights in the design of modern roses.</title>
        <authorList>
            <person name="Bendahmane M."/>
        </authorList>
    </citation>
    <scope>NUCLEOTIDE SEQUENCE [LARGE SCALE GENOMIC DNA]</scope>
    <source>
        <strain evidence="3">cv. Old Blush</strain>
    </source>
</reference>
<keyword evidence="3" id="KW-1185">Reference proteome</keyword>
<keyword evidence="1" id="KW-0812">Transmembrane</keyword>
<evidence type="ECO:0000313" key="3">
    <source>
        <dbReference type="Proteomes" id="UP000238479"/>
    </source>
</evidence>
<evidence type="ECO:0000256" key="1">
    <source>
        <dbReference type="SAM" id="Phobius"/>
    </source>
</evidence>
<comment type="caution">
    <text evidence="2">The sequence shown here is derived from an EMBL/GenBank/DDBJ whole genome shotgun (WGS) entry which is preliminary data.</text>
</comment>
<keyword evidence="1" id="KW-1133">Transmembrane helix</keyword>
<organism evidence="2 3">
    <name type="scientific">Rosa chinensis</name>
    <name type="common">China rose</name>
    <dbReference type="NCBI Taxonomy" id="74649"/>
    <lineage>
        <taxon>Eukaryota</taxon>
        <taxon>Viridiplantae</taxon>
        <taxon>Streptophyta</taxon>
        <taxon>Embryophyta</taxon>
        <taxon>Tracheophyta</taxon>
        <taxon>Spermatophyta</taxon>
        <taxon>Magnoliopsida</taxon>
        <taxon>eudicotyledons</taxon>
        <taxon>Gunneridae</taxon>
        <taxon>Pentapetalae</taxon>
        <taxon>rosids</taxon>
        <taxon>fabids</taxon>
        <taxon>Rosales</taxon>
        <taxon>Rosaceae</taxon>
        <taxon>Rosoideae</taxon>
        <taxon>Rosoideae incertae sedis</taxon>
        <taxon>Rosa</taxon>
    </lineage>
</organism>
<protein>
    <submittedName>
        <fullName evidence="2">Uncharacterized protein</fullName>
    </submittedName>
</protein>
<dbReference type="EMBL" id="PDCK01000041">
    <property type="protein sequence ID" value="PRQ44308.1"/>
    <property type="molecule type" value="Genomic_DNA"/>
</dbReference>
<feature type="transmembrane region" description="Helical" evidence="1">
    <location>
        <begin position="33"/>
        <end position="52"/>
    </location>
</feature>
<accession>A0A2P6RCZ7</accession>
<dbReference type="AlphaFoldDB" id="A0A2P6RCZ7"/>
<proteinExistence type="predicted"/>
<dbReference type="Proteomes" id="UP000238479">
    <property type="component" value="Chromosome 3"/>
</dbReference>
<name>A0A2P6RCZ7_ROSCH</name>
<keyword evidence="1" id="KW-0472">Membrane</keyword>
<gene>
    <name evidence="2" type="ORF">RchiOBHm_Chr3g0477811</name>
</gene>
<dbReference type="Gramene" id="PRQ44308">
    <property type="protein sequence ID" value="PRQ44308"/>
    <property type="gene ID" value="RchiOBHm_Chr3g0477811"/>
</dbReference>